<evidence type="ECO:0000313" key="1">
    <source>
        <dbReference type="EMBL" id="KAI0084938.1"/>
    </source>
</evidence>
<comment type="caution">
    <text evidence="1">The sequence shown here is derived from an EMBL/GenBank/DDBJ whole genome shotgun (WGS) entry which is preliminary data.</text>
</comment>
<keyword evidence="2" id="KW-1185">Reference proteome</keyword>
<protein>
    <submittedName>
        <fullName evidence="1">Alpha/Beta hydrolase protein</fullName>
    </submittedName>
</protein>
<reference evidence="1" key="1">
    <citation type="journal article" date="2021" name="Environ. Microbiol.">
        <title>Gene family expansions and transcriptome signatures uncover fungal adaptations to wood decay.</title>
        <authorList>
            <person name="Hage H."/>
            <person name="Miyauchi S."/>
            <person name="Viragh M."/>
            <person name="Drula E."/>
            <person name="Min B."/>
            <person name="Chaduli D."/>
            <person name="Navarro D."/>
            <person name="Favel A."/>
            <person name="Norest M."/>
            <person name="Lesage-Meessen L."/>
            <person name="Balint B."/>
            <person name="Merenyi Z."/>
            <person name="de Eugenio L."/>
            <person name="Morin E."/>
            <person name="Martinez A.T."/>
            <person name="Baldrian P."/>
            <person name="Stursova M."/>
            <person name="Martinez M.J."/>
            <person name="Novotny C."/>
            <person name="Magnuson J.K."/>
            <person name="Spatafora J.W."/>
            <person name="Maurice S."/>
            <person name="Pangilinan J."/>
            <person name="Andreopoulos W."/>
            <person name="LaButti K."/>
            <person name="Hundley H."/>
            <person name="Na H."/>
            <person name="Kuo A."/>
            <person name="Barry K."/>
            <person name="Lipzen A."/>
            <person name="Henrissat B."/>
            <person name="Riley R."/>
            <person name="Ahrendt S."/>
            <person name="Nagy L.G."/>
            <person name="Grigoriev I.V."/>
            <person name="Martin F."/>
            <person name="Rosso M.N."/>
        </authorList>
    </citation>
    <scope>NUCLEOTIDE SEQUENCE</scope>
    <source>
        <strain evidence="1">CBS 384.51</strain>
    </source>
</reference>
<dbReference type="Proteomes" id="UP001055072">
    <property type="component" value="Unassembled WGS sequence"/>
</dbReference>
<organism evidence="1 2">
    <name type="scientific">Irpex rosettiformis</name>
    <dbReference type="NCBI Taxonomy" id="378272"/>
    <lineage>
        <taxon>Eukaryota</taxon>
        <taxon>Fungi</taxon>
        <taxon>Dikarya</taxon>
        <taxon>Basidiomycota</taxon>
        <taxon>Agaricomycotina</taxon>
        <taxon>Agaricomycetes</taxon>
        <taxon>Polyporales</taxon>
        <taxon>Irpicaceae</taxon>
        <taxon>Irpex</taxon>
    </lineage>
</organism>
<dbReference type="EMBL" id="MU274936">
    <property type="protein sequence ID" value="KAI0084938.1"/>
    <property type="molecule type" value="Genomic_DNA"/>
</dbReference>
<proteinExistence type="predicted"/>
<gene>
    <name evidence="1" type="ORF">BDY19DRAFT_897485</name>
</gene>
<accession>A0ACB8TSH1</accession>
<sequence length="696" mass="76474">MLTGVLALCLFTALTYAQSTNDTIPNSWPHDYPGKPKGDFSPEWQNYYLVKEKSLPNVTFPISRNWAGTIPVNRTNHPNDTLFFWAFEHKSGSLTSKKIDEPWAIWLNGGPGASSLLGLLLENGPLLITEDGGLRSNNASWSNLVDYVWVDQPVGTGYSTAESDGGYILDEDQMGEDFLNFLRNLVKIFPSLATRPLLLTGESYAGTYIPYITKAIFSTPHPPVNLSKIAIGNGAMGSEPEYEDLPALSLIETYPQLIGYDAEVYLYFQTQTHLCNYDFNLTYPQHAKFPPVPQHIFPVSESRAAHLTKQSSKLLNQRFKALVHSVEAPDAGIVRRKTIPTRAEVETREHKRRAWLAKKNNLLQNRDLSGRANGTLDPWYGCFLTSELQDYALNFSLPWNLTREDIIFSLGDYGPFNPYNLVDARAPPLALDPTTFLDDHRTKAALHAPTSKNWTLQINYPFNSSFQTINGSNPFGDPSKPVAFFDELATNATNHGVKVVIYVGNDDSVVPHFSSEITIQNTTFGGIQGFTRKPSTPWYDDSGKFAGVIHQERNWTYILVAKAGHEVPEYQPQAAFVMYREFILGNNQTGLLTNGSATAIGGEDLSILQGTYNILPGETSILYGSGSHTSYYAAPSATIASWNSFFASVLASESAAAAASVSAVDRASSDALSIIGEVVGCKVMLVSVFVAAALGA</sequence>
<name>A0ACB8TSH1_9APHY</name>
<keyword evidence="1" id="KW-0378">Hydrolase</keyword>
<evidence type="ECO:0000313" key="2">
    <source>
        <dbReference type="Proteomes" id="UP001055072"/>
    </source>
</evidence>